<protein>
    <submittedName>
        <fullName evidence="2">Uncharacterized protein</fullName>
    </submittedName>
</protein>
<feature type="transmembrane region" description="Helical" evidence="1">
    <location>
        <begin position="158"/>
        <end position="183"/>
    </location>
</feature>
<keyword evidence="3" id="KW-1185">Reference proteome</keyword>
<evidence type="ECO:0000256" key="1">
    <source>
        <dbReference type="SAM" id="Phobius"/>
    </source>
</evidence>
<organism evidence="2 3">
    <name type="scientific">Rathayibacter caricis DSM 15933</name>
    <dbReference type="NCBI Taxonomy" id="1328867"/>
    <lineage>
        <taxon>Bacteria</taxon>
        <taxon>Bacillati</taxon>
        <taxon>Actinomycetota</taxon>
        <taxon>Actinomycetes</taxon>
        <taxon>Micrococcales</taxon>
        <taxon>Microbacteriaceae</taxon>
        <taxon>Rathayibacter</taxon>
    </lineage>
</organism>
<comment type="caution">
    <text evidence="2">The sequence shown here is derived from an EMBL/GenBank/DDBJ whole genome shotgun (WGS) entry which is preliminary data.</text>
</comment>
<dbReference type="AlphaFoldDB" id="A0A2T4UVT7"/>
<dbReference type="EMBL" id="PZPL01000001">
    <property type="protein sequence ID" value="PTL73635.1"/>
    <property type="molecule type" value="Genomic_DNA"/>
</dbReference>
<accession>A0A2T4UVT7</accession>
<sequence length="204" mass="21226">MGRLVFFIVIAGSLVLVGSGIFGAVQHSYRADASEASAASAASRLTEAKRDAKGAQYRKDVAWEELQYDQQNAAQIYDVSVARGVKNGSIPAPAWPATVGYDAGLKAEMDAAIAAAAVEYSPVAEDFEDATERLEDATIASADALATAAADRATVNDAWFWVAVSAAIAAVATVVAAGLWFVLSNALVRARATVALSERTGSRV</sequence>
<reference evidence="2 3" key="1">
    <citation type="submission" date="2018-03" db="EMBL/GenBank/DDBJ databases">
        <title>Bacteriophage NCPPB3778 and a type I-E CRISPR drive the evolution of the US Biological Select Agent, Rathayibacter toxicus.</title>
        <authorList>
            <person name="Davis E.W.II."/>
            <person name="Tabima J.F."/>
            <person name="Weisberg A.J."/>
            <person name="Dantas Lopes L."/>
            <person name="Wiseman M.S."/>
            <person name="Wiseman M.S."/>
            <person name="Pupko T."/>
            <person name="Belcher M.S."/>
            <person name="Sechler A.J."/>
            <person name="Tancos M.A."/>
            <person name="Schroeder B.K."/>
            <person name="Murray T.D."/>
            <person name="Luster D.G."/>
            <person name="Schneider W.L."/>
            <person name="Rogers E."/>
            <person name="Andreote F.D."/>
            <person name="Grunwald N.J."/>
            <person name="Putnam M.L."/>
            <person name="Chang J.H."/>
        </authorList>
    </citation>
    <scope>NUCLEOTIDE SEQUENCE [LARGE SCALE GENOMIC DNA]</scope>
    <source>
        <strain evidence="2 3">DSM 15933</strain>
    </source>
</reference>
<evidence type="ECO:0000313" key="3">
    <source>
        <dbReference type="Proteomes" id="UP000241085"/>
    </source>
</evidence>
<keyword evidence="1" id="KW-1133">Transmembrane helix</keyword>
<gene>
    <name evidence="2" type="ORF">C1I63_12825</name>
</gene>
<evidence type="ECO:0000313" key="2">
    <source>
        <dbReference type="EMBL" id="PTL73635.1"/>
    </source>
</evidence>
<proteinExistence type="predicted"/>
<dbReference type="Proteomes" id="UP000241085">
    <property type="component" value="Unassembled WGS sequence"/>
</dbReference>
<name>A0A2T4UVT7_9MICO</name>
<keyword evidence="1" id="KW-0812">Transmembrane</keyword>
<keyword evidence="1" id="KW-0472">Membrane</keyword>